<dbReference type="CDD" id="cd05374">
    <property type="entry name" value="17beta-HSD-like_SDR_c"/>
    <property type="match status" value="1"/>
</dbReference>
<dbReference type="SUPFAM" id="SSF51735">
    <property type="entry name" value="NAD(P)-binding Rossmann-fold domains"/>
    <property type="match status" value="1"/>
</dbReference>
<comment type="caution">
    <text evidence="4">The sequence shown here is derived from an EMBL/GenBank/DDBJ whole genome shotgun (WGS) entry which is preliminary data.</text>
</comment>
<dbReference type="OrthoDB" id="2102561at2759"/>
<dbReference type="PRINTS" id="PR00081">
    <property type="entry name" value="GDHRDH"/>
</dbReference>
<dbReference type="PANTHER" id="PTHR44169">
    <property type="entry name" value="NADPH-DEPENDENT 1-ACYLDIHYDROXYACETONE PHOSPHATE REDUCTASE"/>
    <property type="match status" value="1"/>
</dbReference>
<evidence type="ECO:0000256" key="3">
    <source>
        <dbReference type="RuleBase" id="RU000363"/>
    </source>
</evidence>
<comment type="similarity">
    <text evidence="1 3">Belongs to the short-chain dehydrogenases/reductases (SDR) family.</text>
</comment>
<dbReference type="InterPro" id="IPR036291">
    <property type="entry name" value="NAD(P)-bd_dom_sf"/>
</dbReference>
<gene>
    <name evidence="4" type="ORF">D9619_002927</name>
</gene>
<dbReference type="EMBL" id="JAACJJ010000056">
    <property type="protein sequence ID" value="KAF5312299.1"/>
    <property type="molecule type" value="Genomic_DNA"/>
</dbReference>
<organism evidence="4 5">
    <name type="scientific">Psilocybe cf. subviscida</name>
    <dbReference type="NCBI Taxonomy" id="2480587"/>
    <lineage>
        <taxon>Eukaryota</taxon>
        <taxon>Fungi</taxon>
        <taxon>Dikarya</taxon>
        <taxon>Basidiomycota</taxon>
        <taxon>Agaricomycotina</taxon>
        <taxon>Agaricomycetes</taxon>
        <taxon>Agaricomycetidae</taxon>
        <taxon>Agaricales</taxon>
        <taxon>Agaricineae</taxon>
        <taxon>Strophariaceae</taxon>
        <taxon>Psilocybe</taxon>
    </lineage>
</organism>
<reference evidence="4 5" key="1">
    <citation type="journal article" date="2020" name="ISME J.">
        <title>Uncovering the hidden diversity of litter-decomposition mechanisms in mushroom-forming fungi.</title>
        <authorList>
            <person name="Floudas D."/>
            <person name="Bentzer J."/>
            <person name="Ahren D."/>
            <person name="Johansson T."/>
            <person name="Persson P."/>
            <person name="Tunlid A."/>
        </authorList>
    </citation>
    <scope>NUCLEOTIDE SEQUENCE [LARGE SCALE GENOMIC DNA]</scope>
    <source>
        <strain evidence="4 5">CBS 101986</strain>
    </source>
</reference>
<name>A0A8H5ETZ5_9AGAR</name>
<dbReference type="GO" id="GO:0005783">
    <property type="term" value="C:endoplasmic reticulum"/>
    <property type="evidence" value="ECO:0007669"/>
    <property type="project" value="TreeGrafter"/>
</dbReference>
<dbReference type="GO" id="GO:0016491">
    <property type="term" value="F:oxidoreductase activity"/>
    <property type="evidence" value="ECO:0007669"/>
    <property type="project" value="UniProtKB-KW"/>
</dbReference>
<dbReference type="FunFam" id="3.40.50.720:FF:000261">
    <property type="entry name" value="NADPH-dependent 1-acyldihydroxyacetone phosphate reductase"/>
    <property type="match status" value="1"/>
</dbReference>
<dbReference type="Proteomes" id="UP000567179">
    <property type="component" value="Unassembled WGS sequence"/>
</dbReference>
<evidence type="ECO:0008006" key="6">
    <source>
        <dbReference type="Google" id="ProtNLM"/>
    </source>
</evidence>
<dbReference type="Gene3D" id="3.40.50.720">
    <property type="entry name" value="NAD(P)-binding Rossmann-like Domain"/>
    <property type="match status" value="1"/>
</dbReference>
<evidence type="ECO:0000313" key="5">
    <source>
        <dbReference type="Proteomes" id="UP000567179"/>
    </source>
</evidence>
<dbReference type="PRINTS" id="PR00080">
    <property type="entry name" value="SDRFAMILY"/>
</dbReference>
<dbReference type="InterPro" id="IPR002347">
    <property type="entry name" value="SDR_fam"/>
</dbReference>
<evidence type="ECO:0000256" key="2">
    <source>
        <dbReference type="ARBA" id="ARBA00023002"/>
    </source>
</evidence>
<keyword evidence="5" id="KW-1185">Reference proteome</keyword>
<evidence type="ECO:0000256" key="1">
    <source>
        <dbReference type="ARBA" id="ARBA00006484"/>
    </source>
</evidence>
<dbReference type="AlphaFoldDB" id="A0A8H5ETZ5"/>
<accession>A0A8H5ETZ5</accession>
<protein>
    <recommendedName>
        <fullName evidence="6">Oxidoreductase</fullName>
    </recommendedName>
</protein>
<dbReference type="PANTHER" id="PTHR44169:SF6">
    <property type="entry name" value="NADPH-DEPENDENT 1-ACYLDIHYDROXYACETONE PHOSPHATE REDUCTASE"/>
    <property type="match status" value="1"/>
</dbReference>
<sequence length="274" mass="29621">MSPQVVLVTGCSSGGIGHALCEEFASKGCKVYASSRRAETIGEFKSPGIEKLALDVTSDENVATALAYIVEREGKIDIVVNNAGVIAPGPLVEQSINDVKRAFETNVFAIIRVCKAVAPIMAKRRSGTIVNIGSIVGEIATPWNGVYCASKASVNSISEVLFMELKPLGIDVLHVAPGGVRSNIANNGIEHFSLGENTLYSAYLPDIIRRINASQSPKSMPNDVFAEKVVKKVLASKSPRYLTLGHNASVFSILKWLPRTFVLLFLWRSFSKQR</sequence>
<dbReference type="Pfam" id="PF00106">
    <property type="entry name" value="adh_short"/>
    <property type="match status" value="1"/>
</dbReference>
<evidence type="ECO:0000313" key="4">
    <source>
        <dbReference type="EMBL" id="KAF5312299.1"/>
    </source>
</evidence>
<keyword evidence="2" id="KW-0560">Oxidoreductase</keyword>
<proteinExistence type="inferred from homology"/>